<keyword evidence="1" id="KW-0378">Hydrolase</keyword>
<feature type="non-terminal residue" evidence="1">
    <location>
        <position position="1"/>
    </location>
</feature>
<sequence length="128" mass="14794">EKKYVDLIEEGENVAFLINATRSDTRCDAGLLCNTRQLVEKLINAIEKSIEQEIILADSLSDEEWDVLKPTKLERRGNILDFIRKKKRDEAVDCDSCTEWIIRSSDSWGQDFALKKINERNNRYGNGN</sequence>
<reference evidence="1" key="2">
    <citation type="submission" date="2014-07" db="EMBL/GenBank/DDBJ databases">
        <authorList>
            <person name="Hull J."/>
        </authorList>
    </citation>
    <scope>NUCLEOTIDE SEQUENCE</scope>
</reference>
<name>A0A0A9X8H1_LYGHE</name>
<organism evidence="1">
    <name type="scientific">Lygus hesperus</name>
    <name type="common">Western plant bug</name>
    <dbReference type="NCBI Taxonomy" id="30085"/>
    <lineage>
        <taxon>Eukaryota</taxon>
        <taxon>Metazoa</taxon>
        <taxon>Ecdysozoa</taxon>
        <taxon>Arthropoda</taxon>
        <taxon>Hexapoda</taxon>
        <taxon>Insecta</taxon>
        <taxon>Pterygota</taxon>
        <taxon>Neoptera</taxon>
        <taxon>Paraneoptera</taxon>
        <taxon>Hemiptera</taxon>
        <taxon>Heteroptera</taxon>
        <taxon>Panheteroptera</taxon>
        <taxon>Cimicomorpha</taxon>
        <taxon>Miridae</taxon>
        <taxon>Mirini</taxon>
        <taxon>Lygus</taxon>
    </lineage>
</organism>
<keyword evidence="1" id="KW-0031">Aminopeptidase</keyword>
<protein>
    <submittedName>
        <fullName evidence="1">Xaa-Pro aminopeptidase 1</fullName>
    </submittedName>
</protein>
<dbReference type="EMBL" id="GBHO01027315">
    <property type="protein sequence ID" value="JAG16289.1"/>
    <property type="molecule type" value="Transcribed_RNA"/>
</dbReference>
<reference evidence="1" key="1">
    <citation type="journal article" date="2014" name="PLoS ONE">
        <title>Transcriptome-Based Identification of ABC Transporters in the Western Tarnished Plant Bug Lygus hesperus.</title>
        <authorList>
            <person name="Hull J.J."/>
            <person name="Chaney K."/>
            <person name="Geib S.M."/>
            <person name="Fabrick J.A."/>
            <person name="Brent C.S."/>
            <person name="Walsh D."/>
            <person name="Lavine L.C."/>
        </authorList>
    </citation>
    <scope>NUCLEOTIDE SEQUENCE</scope>
</reference>
<proteinExistence type="predicted"/>
<dbReference type="AlphaFoldDB" id="A0A0A9X8H1"/>
<accession>A0A0A9X8H1</accession>
<gene>
    <name evidence="1" type="primary">XPNPEP1_3</name>
    <name evidence="1" type="ORF">CM83_104579</name>
</gene>
<dbReference type="GO" id="GO:0004177">
    <property type="term" value="F:aminopeptidase activity"/>
    <property type="evidence" value="ECO:0007669"/>
    <property type="project" value="UniProtKB-KW"/>
</dbReference>
<evidence type="ECO:0000313" key="1">
    <source>
        <dbReference type="EMBL" id="JAG16289.1"/>
    </source>
</evidence>
<keyword evidence="1" id="KW-0645">Protease</keyword>
<feature type="non-terminal residue" evidence="1">
    <location>
        <position position="128"/>
    </location>
</feature>